<accession>A0A5A5TF50</accession>
<dbReference type="InterPro" id="IPR015943">
    <property type="entry name" value="WD40/YVTN_repeat-like_dom_sf"/>
</dbReference>
<dbReference type="Gene3D" id="2.130.10.10">
    <property type="entry name" value="YVTN repeat-like/Quinoprotein amine dehydrogenase"/>
    <property type="match status" value="1"/>
</dbReference>
<dbReference type="EMBL" id="BIXY01000051">
    <property type="protein sequence ID" value="GCF09776.1"/>
    <property type="molecule type" value="Genomic_DNA"/>
</dbReference>
<evidence type="ECO:0000313" key="1">
    <source>
        <dbReference type="EMBL" id="GCF09776.1"/>
    </source>
</evidence>
<dbReference type="AlphaFoldDB" id="A0A5A5TF50"/>
<name>A0A5A5TF50_9CHLR</name>
<dbReference type="SUPFAM" id="SSF75011">
    <property type="entry name" value="3-carboxy-cis,cis-mucoante lactonizing enzyme"/>
    <property type="match status" value="1"/>
</dbReference>
<dbReference type="OrthoDB" id="9027184at2"/>
<evidence type="ECO:0000313" key="2">
    <source>
        <dbReference type="Proteomes" id="UP000322530"/>
    </source>
</evidence>
<comment type="caution">
    <text evidence="1">The sequence shown here is derived from an EMBL/GenBank/DDBJ whole genome shotgun (WGS) entry which is preliminary data.</text>
</comment>
<sequence>MPLVSPNLDDRNFQQLLDEASSRIKQSCPDWTDFSPANPGMTLIELFAYLTETMIYRLNRVPEKMYIEFLRLIGIRLQPPSAASVALLFTRARAEEQPLQIPRGTRVTLSRPDSASDALVFTTAEDATITGGSTQVEVRAQHCDLVEGELAGVGTGLPGLVVNAQRSPIVASTGDALDLVVGVEANPNELGGRIPAIEYAGKTYRVWRQVENFTATIIGADQYAYLVDRMSGMIIFAPTARLEKQNGQLTTTPEALAAIPPKGREIRLWYRRGGGPEGNVEANTLTRLKDALNGLQVTNPAPAVGGRAAETLENALIRGPQQLHSLQRAVTARDFELVALYDSQVVARTKAMTQASLWSYALPGTVEVLLVPFIPEEMRSGGQVTVKALQDRQTNEALQHVRQTLDERRPLGTTCVVNWAHYKTVRVAAKIAVRREEDLLAVRQRVIERLYQTINPLPTQFSSTGWPFSQALRVSHIYDVALAEPGVLWVEQVRLLVDEVPNNNVSVITADATQRRTWYAGSGSTLFRSFNDGDGWELAARFTDEEITDVKSHPDRAGFVVIATRLPNNAGSRVYVSRNCAETWDATIYSLSFQVQDLAWLLHGGEPLLLLATNVGLYELTIQSGSSPVPVLVDKTNQTLGFYAVVAGSDVRGNVNVAVAAQNNGGIYFSNTGGSTNTYRQIGLSGQAVRELVMENDGPRSFLWAGTASAGGDDPGKGCFTWEILGSENPQEGWQGFGKNWTGGTCHAITFVGNQALAASHRSGVLRLDLHNRDAAWQAPTVGSGLPMRDQGRFLPVLALATDPDARLLLVGGGNGVLRRMDAGEKYVSLSEKELDKVTLPPTWLFVSGAHDITVESEDEANRN</sequence>
<reference evidence="1 2" key="1">
    <citation type="submission" date="2019-01" db="EMBL/GenBank/DDBJ databases">
        <title>Draft genome sequence of Dictyobacter sp. Uno17.</title>
        <authorList>
            <person name="Wang C.M."/>
            <person name="Zheng Y."/>
            <person name="Sakai Y."/>
            <person name="Abe K."/>
            <person name="Yokota A."/>
            <person name="Yabe S."/>
        </authorList>
    </citation>
    <scope>NUCLEOTIDE SEQUENCE [LARGE SCALE GENOMIC DNA]</scope>
    <source>
        <strain evidence="1 2">Uno17</strain>
    </source>
</reference>
<dbReference type="SUPFAM" id="SSF110296">
    <property type="entry name" value="Oligoxyloglucan reducing end-specific cellobiohydrolase"/>
    <property type="match status" value="1"/>
</dbReference>
<keyword evidence="2" id="KW-1185">Reference proteome</keyword>
<protein>
    <submittedName>
        <fullName evidence="1">Uncharacterized protein</fullName>
    </submittedName>
</protein>
<gene>
    <name evidence="1" type="ORF">KDI_33400</name>
</gene>
<proteinExistence type="predicted"/>
<dbReference type="RefSeq" id="WP_149402697.1">
    <property type="nucleotide sequence ID" value="NZ_BIXY01000051.1"/>
</dbReference>
<organism evidence="1 2">
    <name type="scientific">Dictyobacter arantiisoli</name>
    <dbReference type="NCBI Taxonomy" id="2014874"/>
    <lineage>
        <taxon>Bacteria</taxon>
        <taxon>Bacillati</taxon>
        <taxon>Chloroflexota</taxon>
        <taxon>Ktedonobacteria</taxon>
        <taxon>Ktedonobacterales</taxon>
        <taxon>Dictyobacteraceae</taxon>
        <taxon>Dictyobacter</taxon>
    </lineage>
</organism>
<dbReference type="Proteomes" id="UP000322530">
    <property type="component" value="Unassembled WGS sequence"/>
</dbReference>